<evidence type="ECO:0000313" key="3">
    <source>
        <dbReference type="Proteomes" id="UP000199584"/>
    </source>
</evidence>
<dbReference type="GO" id="GO:0003677">
    <property type="term" value="F:DNA binding"/>
    <property type="evidence" value="ECO:0007669"/>
    <property type="project" value="InterPro"/>
</dbReference>
<name>A0A1I6DW57_9FIRM</name>
<organism evidence="2 3">
    <name type="scientific">Desulfoscipio geothermicus DSM 3669</name>
    <dbReference type="NCBI Taxonomy" id="1121426"/>
    <lineage>
        <taxon>Bacteria</taxon>
        <taxon>Bacillati</taxon>
        <taxon>Bacillota</taxon>
        <taxon>Clostridia</taxon>
        <taxon>Eubacteriales</taxon>
        <taxon>Desulfallaceae</taxon>
        <taxon>Desulfoscipio</taxon>
    </lineage>
</organism>
<dbReference type="Gene3D" id="1.10.10.10">
    <property type="entry name" value="Winged helix-like DNA-binding domain superfamily/Winged helix DNA-binding domain"/>
    <property type="match status" value="1"/>
</dbReference>
<dbReference type="GO" id="GO:0016987">
    <property type="term" value="F:sigma factor activity"/>
    <property type="evidence" value="ECO:0007669"/>
    <property type="project" value="InterPro"/>
</dbReference>
<evidence type="ECO:0000259" key="1">
    <source>
        <dbReference type="Pfam" id="PF08281"/>
    </source>
</evidence>
<accession>A0A1I6DW57</accession>
<dbReference type="OrthoDB" id="27133at186807"/>
<evidence type="ECO:0000313" key="2">
    <source>
        <dbReference type="EMBL" id="SFR09744.1"/>
    </source>
</evidence>
<dbReference type="CDD" id="cd06171">
    <property type="entry name" value="Sigma70_r4"/>
    <property type="match status" value="1"/>
</dbReference>
<dbReference type="Pfam" id="PF08281">
    <property type="entry name" value="Sigma70_r4_2"/>
    <property type="match status" value="1"/>
</dbReference>
<proteinExistence type="predicted"/>
<dbReference type="GO" id="GO:0006352">
    <property type="term" value="P:DNA-templated transcription initiation"/>
    <property type="evidence" value="ECO:0007669"/>
    <property type="project" value="InterPro"/>
</dbReference>
<keyword evidence="3" id="KW-1185">Reference proteome</keyword>
<reference evidence="3" key="1">
    <citation type="submission" date="2016-10" db="EMBL/GenBank/DDBJ databases">
        <authorList>
            <person name="Varghese N."/>
            <person name="Submissions S."/>
        </authorList>
    </citation>
    <scope>NUCLEOTIDE SEQUENCE [LARGE SCALE GENOMIC DNA]</scope>
    <source>
        <strain evidence="3">DSM 3669</strain>
    </source>
</reference>
<dbReference type="EMBL" id="FOYM01000019">
    <property type="protein sequence ID" value="SFR09744.1"/>
    <property type="molecule type" value="Genomic_DNA"/>
</dbReference>
<sequence>MQIPVLDNDIPFSDKNNGHIAIISNIIGILGDINKIQNKCRKWFSSLTSVLEKALKGLIGMIMPEKGSLVGDLDQLIIQVYTAGYYLTGCREKAERLCALVFDKYDRPGLGTHENLVWPLFCHIFLQCCDEQEEIGGNTGSQSDLLPGAEAIQRALLELPPGERMAVILKYKAGMDGETIARCMDCSISRVSRLLAARKEKLRRKCFGQ</sequence>
<dbReference type="Proteomes" id="UP000199584">
    <property type="component" value="Unassembled WGS sequence"/>
</dbReference>
<gene>
    <name evidence="2" type="ORF">SAMN05660706_11947</name>
</gene>
<dbReference type="InterPro" id="IPR013324">
    <property type="entry name" value="RNA_pol_sigma_r3/r4-like"/>
</dbReference>
<feature type="domain" description="RNA polymerase sigma factor 70 region 4 type 2" evidence="1">
    <location>
        <begin position="150"/>
        <end position="196"/>
    </location>
</feature>
<dbReference type="SUPFAM" id="SSF88659">
    <property type="entry name" value="Sigma3 and sigma4 domains of RNA polymerase sigma factors"/>
    <property type="match status" value="1"/>
</dbReference>
<dbReference type="InterPro" id="IPR013249">
    <property type="entry name" value="RNA_pol_sigma70_r4_t2"/>
</dbReference>
<dbReference type="STRING" id="39060.SAMN05660706_11947"/>
<protein>
    <submittedName>
        <fullName evidence="2">RNA polymerase sigma factor, sigma-70 family</fullName>
    </submittedName>
</protein>
<dbReference type="InterPro" id="IPR036388">
    <property type="entry name" value="WH-like_DNA-bd_sf"/>
</dbReference>
<dbReference type="AlphaFoldDB" id="A0A1I6DW57"/>